<dbReference type="OrthoDB" id="1879366at2759"/>
<dbReference type="Gene3D" id="3.40.50.720">
    <property type="entry name" value="NAD(P)-binding Rossmann-like Domain"/>
    <property type="match status" value="1"/>
</dbReference>
<feature type="domain" description="Alcohol dehydrogenase-like N-terminal" evidence="9">
    <location>
        <begin position="35"/>
        <end position="150"/>
    </location>
</feature>
<dbReference type="Gene3D" id="3.90.180.10">
    <property type="entry name" value="Medium-chain alcohol dehydrogenases, catalytic domain"/>
    <property type="match status" value="1"/>
</dbReference>
<dbReference type="EMBL" id="NHYE01000514">
    <property type="protein sequence ID" value="PPR05174.1"/>
    <property type="molecule type" value="Genomic_DNA"/>
</dbReference>
<dbReference type="Pfam" id="PF08240">
    <property type="entry name" value="ADH_N"/>
    <property type="match status" value="1"/>
</dbReference>
<organism evidence="10 11">
    <name type="scientific">Gymnopilus dilepis</name>
    <dbReference type="NCBI Taxonomy" id="231916"/>
    <lineage>
        <taxon>Eukaryota</taxon>
        <taxon>Fungi</taxon>
        <taxon>Dikarya</taxon>
        <taxon>Basidiomycota</taxon>
        <taxon>Agaricomycotina</taxon>
        <taxon>Agaricomycetes</taxon>
        <taxon>Agaricomycetidae</taxon>
        <taxon>Agaricales</taxon>
        <taxon>Agaricineae</taxon>
        <taxon>Hymenogastraceae</taxon>
        <taxon>Gymnopilus</taxon>
    </lineage>
</organism>
<dbReference type="GO" id="GO:0046872">
    <property type="term" value="F:metal ion binding"/>
    <property type="evidence" value="ECO:0007669"/>
    <property type="project" value="UniProtKB-KW"/>
</dbReference>
<dbReference type="InParanoid" id="A0A409YQ86"/>
<dbReference type="SUPFAM" id="SSF51735">
    <property type="entry name" value="NAD(P)-binding Rossmann-fold domains"/>
    <property type="match status" value="1"/>
</dbReference>
<gene>
    <name evidence="10" type="ORF">CVT26_012260</name>
</gene>
<dbReference type="InterPro" id="IPR036291">
    <property type="entry name" value="NAD(P)-bd_dom_sf"/>
</dbReference>
<evidence type="ECO:0000256" key="1">
    <source>
        <dbReference type="ARBA" id="ARBA00001947"/>
    </source>
</evidence>
<dbReference type="Proteomes" id="UP000284706">
    <property type="component" value="Unassembled WGS sequence"/>
</dbReference>
<keyword evidence="11" id="KW-1185">Reference proteome</keyword>
<evidence type="ECO:0000256" key="3">
    <source>
        <dbReference type="ARBA" id="ARBA00013190"/>
    </source>
</evidence>
<protein>
    <recommendedName>
        <fullName evidence="3">alcohol dehydrogenase</fullName>
        <ecNumber evidence="3">1.1.1.1</ecNumber>
    </recommendedName>
</protein>
<evidence type="ECO:0000256" key="2">
    <source>
        <dbReference type="ARBA" id="ARBA00008072"/>
    </source>
</evidence>
<evidence type="ECO:0000256" key="4">
    <source>
        <dbReference type="ARBA" id="ARBA00022723"/>
    </source>
</evidence>
<dbReference type="EC" id="1.1.1.1" evidence="3"/>
<dbReference type="InterPro" id="IPR013154">
    <property type="entry name" value="ADH-like_N"/>
</dbReference>
<dbReference type="PANTHER" id="PTHR42940:SF3">
    <property type="entry name" value="ALCOHOL DEHYDROGENASE 1-RELATED"/>
    <property type="match status" value="1"/>
</dbReference>
<evidence type="ECO:0000259" key="8">
    <source>
        <dbReference type="Pfam" id="PF00107"/>
    </source>
</evidence>
<dbReference type="STRING" id="231916.A0A409YQ86"/>
<dbReference type="InterPro" id="IPR011032">
    <property type="entry name" value="GroES-like_sf"/>
</dbReference>
<dbReference type="GO" id="GO:0004022">
    <property type="term" value="F:alcohol dehydrogenase (NAD+) activity"/>
    <property type="evidence" value="ECO:0007669"/>
    <property type="project" value="UniProtKB-EC"/>
</dbReference>
<evidence type="ECO:0000256" key="6">
    <source>
        <dbReference type="ARBA" id="ARBA00023002"/>
    </source>
</evidence>
<dbReference type="FunFam" id="3.40.50.720:FF:000039">
    <property type="entry name" value="Alcohol dehydrogenase AdhP"/>
    <property type="match status" value="1"/>
</dbReference>
<evidence type="ECO:0000256" key="5">
    <source>
        <dbReference type="ARBA" id="ARBA00022833"/>
    </source>
</evidence>
<proteinExistence type="inferred from homology"/>
<dbReference type="AlphaFoldDB" id="A0A409YQ86"/>
<dbReference type="SUPFAM" id="SSF50129">
    <property type="entry name" value="GroES-like"/>
    <property type="match status" value="1"/>
</dbReference>
<evidence type="ECO:0000256" key="7">
    <source>
        <dbReference type="ARBA" id="ARBA00023027"/>
    </source>
</evidence>
<dbReference type="Pfam" id="PF00107">
    <property type="entry name" value="ADH_zinc_N"/>
    <property type="match status" value="1"/>
</dbReference>
<feature type="domain" description="Alcohol dehydrogenase-like C-terminal" evidence="8">
    <location>
        <begin position="200"/>
        <end position="330"/>
    </location>
</feature>
<dbReference type="PANTHER" id="PTHR42940">
    <property type="entry name" value="ALCOHOL DEHYDROGENASE 1-RELATED"/>
    <property type="match status" value="1"/>
</dbReference>
<keyword evidence="6" id="KW-0560">Oxidoreductase</keyword>
<reference evidence="10 11" key="1">
    <citation type="journal article" date="2018" name="Evol. Lett.">
        <title>Horizontal gene cluster transfer increased hallucinogenic mushroom diversity.</title>
        <authorList>
            <person name="Reynolds H.T."/>
            <person name="Vijayakumar V."/>
            <person name="Gluck-Thaler E."/>
            <person name="Korotkin H.B."/>
            <person name="Matheny P.B."/>
            <person name="Slot J.C."/>
        </authorList>
    </citation>
    <scope>NUCLEOTIDE SEQUENCE [LARGE SCALE GENOMIC DNA]</scope>
    <source>
        <strain evidence="10 11">SRW20</strain>
    </source>
</reference>
<sequence length="369" mass="38838">MTIPTTQRAAVIETFNAPYTIKSDHPVKQASQLSAGQCLVKLDYAGVCHSDLHVRNADWANKPNLPLVGGHEGIGRVVAIGGSDHDGSVKVGDRVGIKWIGNVCGKCEMCRKGHESCCPLSFQTSHGFRVDGTFQEYTVSFTNYVTPIPEGLDGASATPILCAASPKLSQAVNGLTVYKALKQANVVVGQWVAISGAGGGLGHLAIQYAVTMGLRVLAIDTGEAKKKLCLELGAEKWVDFMESTDLINDVKAATDGLGPEAAVIAAGDAKPFNQAILYLRSKGTLVCVGMPGGAATLNVPVTLLIAKSLTILGSAIGVIRNQQDVIEALRIAALGKVKCRHEVKPFEEINSVIDDLAAGKIAGRVVLRF</sequence>
<keyword evidence="7" id="KW-0520">NAD</keyword>
<comment type="similarity">
    <text evidence="2">Belongs to the zinc-containing alcohol dehydrogenase family.</text>
</comment>
<keyword evidence="4" id="KW-0479">Metal-binding</keyword>
<evidence type="ECO:0000313" key="11">
    <source>
        <dbReference type="Proteomes" id="UP000284706"/>
    </source>
</evidence>
<evidence type="ECO:0000313" key="10">
    <source>
        <dbReference type="EMBL" id="PPR05174.1"/>
    </source>
</evidence>
<dbReference type="GO" id="GO:0005737">
    <property type="term" value="C:cytoplasm"/>
    <property type="evidence" value="ECO:0007669"/>
    <property type="project" value="TreeGrafter"/>
</dbReference>
<comment type="cofactor">
    <cofactor evidence="1">
        <name>Zn(2+)</name>
        <dbReference type="ChEBI" id="CHEBI:29105"/>
    </cofactor>
</comment>
<dbReference type="InterPro" id="IPR013149">
    <property type="entry name" value="ADH-like_C"/>
</dbReference>
<evidence type="ECO:0000259" key="9">
    <source>
        <dbReference type="Pfam" id="PF08240"/>
    </source>
</evidence>
<keyword evidence="5" id="KW-0862">Zinc</keyword>
<comment type="caution">
    <text evidence="10">The sequence shown here is derived from an EMBL/GenBank/DDBJ whole genome shotgun (WGS) entry which is preliminary data.</text>
</comment>
<accession>A0A409YQ86</accession>
<name>A0A409YQ86_9AGAR</name>
<dbReference type="CDD" id="cd08297">
    <property type="entry name" value="CAD3"/>
    <property type="match status" value="1"/>
</dbReference>